<accession>A0A2R6XY60</accession>
<dbReference type="Proteomes" id="UP000244338">
    <property type="component" value="Unassembled WGS sequence"/>
</dbReference>
<proteinExistence type="predicted"/>
<evidence type="ECO:0000313" key="1">
    <source>
        <dbReference type="EMBL" id="PTQ55364.1"/>
    </source>
</evidence>
<dbReference type="AlphaFoldDB" id="A0A2R6XY60"/>
<comment type="caution">
    <text evidence="1">The sequence shown here is derived from an EMBL/GenBank/DDBJ whole genome shotgun (WGS) entry which is preliminary data.</text>
</comment>
<protein>
    <submittedName>
        <fullName evidence="1">Uncharacterized protein</fullName>
    </submittedName>
</protein>
<organism evidence="1 2">
    <name type="scientific">Candidatus Carbonibacillus altaicus</name>
    <dbReference type="NCBI Taxonomy" id="2163959"/>
    <lineage>
        <taxon>Bacteria</taxon>
        <taxon>Bacillati</taxon>
        <taxon>Bacillota</taxon>
        <taxon>Bacilli</taxon>
        <taxon>Bacillales</taxon>
        <taxon>Candidatus Carbonibacillus</taxon>
    </lineage>
</organism>
<sequence>MLLFGGAGGVGALKIPYQRLKLFLFFPVFLLRHAPSPF</sequence>
<evidence type="ECO:0000313" key="2">
    <source>
        <dbReference type="Proteomes" id="UP000244338"/>
    </source>
</evidence>
<gene>
    <name evidence="1" type="ORF">BSOLF_2340</name>
</gene>
<dbReference type="EMBL" id="PEBX01000130">
    <property type="protein sequence ID" value="PTQ55364.1"/>
    <property type="molecule type" value="Genomic_DNA"/>
</dbReference>
<reference evidence="2" key="1">
    <citation type="journal article" date="2018" name="Sci. Rep.">
        <title>Lignite coal burning seam in the remote Altai Mountains harbors a hydrogen-driven thermophilic microbial community.</title>
        <authorList>
            <person name="Kadnikov V.V."/>
            <person name="Mardanov A.V."/>
            <person name="Ivasenko D.A."/>
            <person name="Antsiferov D.V."/>
            <person name="Beletsky A.V."/>
            <person name="Karnachuk O.V."/>
            <person name="Ravin N.V."/>
        </authorList>
    </citation>
    <scope>NUCLEOTIDE SEQUENCE [LARGE SCALE GENOMIC DNA]</scope>
</reference>
<name>A0A2R6XY60_9BACL</name>